<dbReference type="EMBL" id="MU006562">
    <property type="protein sequence ID" value="KAF2751311.1"/>
    <property type="molecule type" value="Genomic_DNA"/>
</dbReference>
<dbReference type="Pfam" id="PF16294">
    <property type="entry name" value="RSB_motif"/>
    <property type="match status" value="1"/>
</dbReference>
<feature type="region of interest" description="Disordered" evidence="1">
    <location>
        <begin position="588"/>
        <end position="629"/>
    </location>
</feature>
<evidence type="ECO:0000259" key="2">
    <source>
        <dbReference type="SMART" id="SM00513"/>
    </source>
</evidence>
<feature type="compositionally biased region" description="Basic and acidic residues" evidence="1">
    <location>
        <begin position="276"/>
        <end position="297"/>
    </location>
</feature>
<dbReference type="PANTHER" id="PTHR47031:SF3">
    <property type="entry name" value="SAP DOMAIN-CONTAINING PROTEIN"/>
    <property type="match status" value="1"/>
</dbReference>
<gene>
    <name evidence="3" type="ORF">M011DRAFT_464038</name>
</gene>
<sequence>MTDYEKMKVTDLRSLLKERGIPSTGLTRKAQIIEKLEEHDSADAAAATEPDTAADEPQQDGAIEGAMDGAADAQEAPELRPQEAPTSSAPVPETEPIAATEETEKIEEATAQESPVEQAEEKQEGESAQDVAEPAEESKTETQDFAPAVKTPSPASNEQPSVEKPLPMPPHEPSVDSVSIASEELEADRRKRKRRSTSPDIPLPDIKAKKPRPSDDVPDVHLKEDEDVVMMQAAPEEEAVVDQPEATAGAGEAATTQKEEADEGNNAPDAQDATEDTNRRSEEQPRAPQRREKDARYKDLLRATPREPDNAAISAEQDDAPIQPALHVATPALYIKNLMRPLRIEALRAHLVSLATPPSASPDTDVVKALFLDSMKSHALLLFSNTAAASRVRASLHNTVWPAESQRKALWIDFIPEDKVLDWIKEEEDHIAAEKAGRASGKPIPSQRFEVVYTASSGSGSMEAIFQEVGSQAPRNAPTGPRSSNEQRRRSSQQQPLPAPVTTDEDVKRNLGKSFQTLDQLFLFTEAKPKLYFLPMTDKIADDRLDDLQYETSRDWQPGYKMRGRGAHLDQKMRYSFDEDDRVVEVGGDFGPWADDSRGGRGGRGGGFRSERGGGRGGWRGRGGFPGGF</sequence>
<dbReference type="Gene3D" id="1.10.720.30">
    <property type="entry name" value="SAP domain"/>
    <property type="match status" value="1"/>
</dbReference>
<name>A0A6A6VPV4_9PLEO</name>
<dbReference type="PANTHER" id="PTHR47031">
    <property type="entry name" value="SAP DNA-BINDING DOMAIN-CONTAINING PROTEIN"/>
    <property type="match status" value="1"/>
</dbReference>
<dbReference type="CDD" id="cd12432">
    <property type="entry name" value="RRM_ACINU"/>
    <property type="match status" value="1"/>
</dbReference>
<dbReference type="InterPro" id="IPR032552">
    <property type="entry name" value="RSB_motif"/>
</dbReference>
<feature type="compositionally biased region" description="Low complexity" evidence="1">
    <location>
        <begin position="245"/>
        <end position="256"/>
    </location>
</feature>
<dbReference type="Pfam" id="PF02037">
    <property type="entry name" value="SAP"/>
    <property type="match status" value="1"/>
</dbReference>
<evidence type="ECO:0000313" key="3">
    <source>
        <dbReference type="EMBL" id="KAF2751311.1"/>
    </source>
</evidence>
<dbReference type="InterPro" id="IPR003034">
    <property type="entry name" value="SAP_dom"/>
</dbReference>
<feature type="region of interest" description="Disordered" evidence="1">
    <location>
        <begin position="16"/>
        <end position="297"/>
    </location>
</feature>
<protein>
    <recommendedName>
        <fullName evidence="2">SAP domain-containing protein</fullName>
    </recommendedName>
</protein>
<feature type="compositionally biased region" description="Basic and acidic residues" evidence="1">
    <location>
        <begin position="206"/>
        <end position="224"/>
    </location>
</feature>
<dbReference type="SUPFAM" id="SSF68906">
    <property type="entry name" value="SAP domain"/>
    <property type="match status" value="1"/>
</dbReference>
<dbReference type="SMART" id="SM00513">
    <property type="entry name" value="SAP"/>
    <property type="match status" value="1"/>
</dbReference>
<dbReference type="AlphaFoldDB" id="A0A6A6VPV4"/>
<evidence type="ECO:0000256" key="1">
    <source>
        <dbReference type="SAM" id="MobiDB-lite"/>
    </source>
</evidence>
<feature type="region of interest" description="Disordered" evidence="1">
    <location>
        <begin position="469"/>
        <end position="508"/>
    </location>
</feature>
<dbReference type="Proteomes" id="UP000799440">
    <property type="component" value="Unassembled WGS sequence"/>
</dbReference>
<organism evidence="3 4">
    <name type="scientific">Sporormia fimetaria CBS 119925</name>
    <dbReference type="NCBI Taxonomy" id="1340428"/>
    <lineage>
        <taxon>Eukaryota</taxon>
        <taxon>Fungi</taxon>
        <taxon>Dikarya</taxon>
        <taxon>Ascomycota</taxon>
        <taxon>Pezizomycotina</taxon>
        <taxon>Dothideomycetes</taxon>
        <taxon>Pleosporomycetidae</taxon>
        <taxon>Pleosporales</taxon>
        <taxon>Sporormiaceae</taxon>
        <taxon>Sporormia</taxon>
    </lineage>
</organism>
<feature type="compositionally biased region" description="Gly residues" evidence="1">
    <location>
        <begin position="615"/>
        <end position="629"/>
    </location>
</feature>
<proteinExistence type="predicted"/>
<keyword evidence="4" id="KW-1185">Reference proteome</keyword>
<feature type="compositionally biased region" description="Basic and acidic residues" evidence="1">
    <location>
        <begin position="31"/>
        <end position="42"/>
    </location>
</feature>
<accession>A0A6A6VPV4</accession>
<reference evidence="3" key="1">
    <citation type="journal article" date="2020" name="Stud. Mycol.">
        <title>101 Dothideomycetes genomes: a test case for predicting lifestyles and emergence of pathogens.</title>
        <authorList>
            <person name="Haridas S."/>
            <person name="Albert R."/>
            <person name="Binder M."/>
            <person name="Bloem J."/>
            <person name="Labutti K."/>
            <person name="Salamov A."/>
            <person name="Andreopoulos B."/>
            <person name="Baker S."/>
            <person name="Barry K."/>
            <person name="Bills G."/>
            <person name="Bluhm B."/>
            <person name="Cannon C."/>
            <person name="Castanera R."/>
            <person name="Culley D."/>
            <person name="Daum C."/>
            <person name="Ezra D."/>
            <person name="Gonzalez J."/>
            <person name="Henrissat B."/>
            <person name="Kuo A."/>
            <person name="Liang C."/>
            <person name="Lipzen A."/>
            <person name="Lutzoni F."/>
            <person name="Magnuson J."/>
            <person name="Mondo S."/>
            <person name="Nolan M."/>
            <person name="Ohm R."/>
            <person name="Pangilinan J."/>
            <person name="Park H.-J."/>
            <person name="Ramirez L."/>
            <person name="Alfaro M."/>
            <person name="Sun H."/>
            <person name="Tritt A."/>
            <person name="Yoshinaga Y."/>
            <person name="Zwiers L.-H."/>
            <person name="Turgeon B."/>
            <person name="Goodwin S."/>
            <person name="Spatafora J."/>
            <person name="Crous P."/>
            <person name="Grigoriev I."/>
        </authorList>
    </citation>
    <scope>NUCLEOTIDE SEQUENCE</scope>
    <source>
        <strain evidence="3">CBS 119925</strain>
    </source>
</reference>
<feature type="domain" description="SAP" evidence="2">
    <location>
        <begin position="4"/>
        <end position="40"/>
    </location>
</feature>
<dbReference type="InterPro" id="IPR036361">
    <property type="entry name" value="SAP_dom_sf"/>
</dbReference>
<dbReference type="InterPro" id="IPR034257">
    <property type="entry name" value="Acinus_RRM"/>
</dbReference>
<dbReference type="OrthoDB" id="5348404at2759"/>
<evidence type="ECO:0000313" key="4">
    <source>
        <dbReference type="Proteomes" id="UP000799440"/>
    </source>
</evidence>